<evidence type="ECO:0000256" key="11">
    <source>
        <dbReference type="RuleBase" id="RU003477"/>
    </source>
</evidence>
<dbReference type="Proteomes" id="UP000886786">
    <property type="component" value="Unassembled WGS sequence"/>
</dbReference>
<evidence type="ECO:0000256" key="3">
    <source>
        <dbReference type="ARBA" id="ARBA00011838"/>
    </source>
</evidence>
<evidence type="ECO:0000256" key="4">
    <source>
        <dbReference type="ARBA" id="ARBA00022730"/>
    </source>
</evidence>
<dbReference type="InterPro" id="IPR003256">
    <property type="entry name" value="Ribosomal_uL24"/>
</dbReference>
<evidence type="ECO:0000259" key="12">
    <source>
        <dbReference type="SMART" id="SM00739"/>
    </source>
</evidence>
<dbReference type="AlphaFoldDB" id="A0A9D0ZRW5"/>
<feature type="domain" description="KOW" evidence="12">
    <location>
        <begin position="2"/>
        <end position="29"/>
    </location>
</feature>
<dbReference type="CDD" id="cd06089">
    <property type="entry name" value="KOW_RPL26"/>
    <property type="match status" value="1"/>
</dbReference>
<reference evidence="13" key="1">
    <citation type="submission" date="2020-10" db="EMBL/GenBank/DDBJ databases">
        <authorList>
            <person name="Gilroy R."/>
        </authorList>
    </citation>
    <scope>NUCLEOTIDE SEQUENCE</scope>
    <source>
        <strain evidence="13">CHK147-3167</strain>
    </source>
</reference>
<dbReference type="NCBIfam" id="TIGR01079">
    <property type="entry name" value="rplX_bact"/>
    <property type="match status" value="1"/>
</dbReference>
<evidence type="ECO:0000256" key="5">
    <source>
        <dbReference type="ARBA" id="ARBA00022884"/>
    </source>
</evidence>
<dbReference type="GO" id="GO:0003735">
    <property type="term" value="F:structural constituent of ribosome"/>
    <property type="evidence" value="ECO:0007669"/>
    <property type="project" value="InterPro"/>
</dbReference>
<evidence type="ECO:0000256" key="10">
    <source>
        <dbReference type="HAMAP-Rule" id="MF_01326"/>
    </source>
</evidence>
<dbReference type="SUPFAM" id="SSF50104">
    <property type="entry name" value="Translation proteins SH3-like domain"/>
    <property type="match status" value="1"/>
</dbReference>
<comment type="function">
    <text evidence="9 10">One of the proteins that surrounds the polypeptide exit tunnel on the outside of the subunit.</text>
</comment>
<keyword evidence="7 10" id="KW-0687">Ribonucleoprotein</keyword>
<proteinExistence type="inferred from homology"/>
<dbReference type="InterPro" id="IPR008991">
    <property type="entry name" value="Translation_prot_SH3-like_sf"/>
</dbReference>
<dbReference type="FunFam" id="2.30.30.30:FF:000004">
    <property type="entry name" value="50S ribosomal protein L24"/>
    <property type="match status" value="1"/>
</dbReference>
<dbReference type="PANTHER" id="PTHR12903">
    <property type="entry name" value="MITOCHONDRIAL RIBOSOMAL PROTEIN L24"/>
    <property type="match status" value="1"/>
</dbReference>
<dbReference type="Gene3D" id="2.30.30.30">
    <property type="match status" value="1"/>
</dbReference>
<name>A0A9D0ZRW5_9FIRM</name>
<comment type="similarity">
    <text evidence="2 10 11">Belongs to the universal ribosomal protein uL24 family.</text>
</comment>
<evidence type="ECO:0000256" key="7">
    <source>
        <dbReference type="ARBA" id="ARBA00023274"/>
    </source>
</evidence>
<keyword evidence="5 10" id="KW-0694">RNA-binding</keyword>
<evidence type="ECO:0000256" key="6">
    <source>
        <dbReference type="ARBA" id="ARBA00022980"/>
    </source>
</evidence>
<dbReference type="HAMAP" id="MF_01326_B">
    <property type="entry name" value="Ribosomal_uL24_B"/>
    <property type="match status" value="1"/>
</dbReference>
<comment type="function">
    <text evidence="1 10">One of two assembly initiator proteins, it binds directly to the 5'-end of the 23S rRNA, where it nucleates assembly of the 50S subunit.</text>
</comment>
<dbReference type="GO" id="GO:0019843">
    <property type="term" value="F:rRNA binding"/>
    <property type="evidence" value="ECO:0007669"/>
    <property type="project" value="UniProtKB-UniRule"/>
</dbReference>
<gene>
    <name evidence="10 13" type="primary">rplX</name>
    <name evidence="13" type="ORF">IAB27_06015</name>
</gene>
<evidence type="ECO:0000313" key="13">
    <source>
        <dbReference type="EMBL" id="HIQ91160.1"/>
    </source>
</evidence>
<dbReference type="InterPro" id="IPR005825">
    <property type="entry name" value="Ribosomal_uL24_CS"/>
</dbReference>
<dbReference type="GO" id="GO:0006412">
    <property type="term" value="P:translation"/>
    <property type="evidence" value="ECO:0007669"/>
    <property type="project" value="UniProtKB-UniRule"/>
</dbReference>
<evidence type="ECO:0000256" key="8">
    <source>
        <dbReference type="ARBA" id="ARBA00035206"/>
    </source>
</evidence>
<sequence>MRLKQGDKVVVIAGKDKGKEGKIIKTLRADNKVIVEGVNIVKKHIKPNGGESGRIQEMEAPLDASNVMAIDSKTKKRTRIGYKIEDGKKIRVSRKSNEKLD</sequence>
<dbReference type="Pfam" id="PF17136">
    <property type="entry name" value="ribosomal_L24"/>
    <property type="match status" value="1"/>
</dbReference>
<evidence type="ECO:0000313" key="14">
    <source>
        <dbReference type="Proteomes" id="UP000886786"/>
    </source>
</evidence>
<dbReference type="InterPro" id="IPR005824">
    <property type="entry name" value="KOW"/>
</dbReference>
<dbReference type="SMART" id="SM00739">
    <property type="entry name" value="KOW"/>
    <property type="match status" value="1"/>
</dbReference>
<reference evidence="13" key="2">
    <citation type="journal article" date="2021" name="PeerJ">
        <title>Extensive microbial diversity within the chicken gut microbiome revealed by metagenomics and culture.</title>
        <authorList>
            <person name="Gilroy R."/>
            <person name="Ravi A."/>
            <person name="Getino M."/>
            <person name="Pursley I."/>
            <person name="Horton D.L."/>
            <person name="Alikhan N.F."/>
            <person name="Baker D."/>
            <person name="Gharbi K."/>
            <person name="Hall N."/>
            <person name="Watson M."/>
            <person name="Adriaenssens E.M."/>
            <person name="Foster-Nyarko E."/>
            <person name="Jarju S."/>
            <person name="Secka A."/>
            <person name="Antonio M."/>
            <person name="Oren A."/>
            <person name="Chaudhuri R.R."/>
            <person name="La Ragione R."/>
            <person name="Hildebrand F."/>
            <person name="Pallen M.J."/>
        </authorList>
    </citation>
    <scope>NUCLEOTIDE SEQUENCE</scope>
    <source>
        <strain evidence="13">CHK147-3167</strain>
    </source>
</reference>
<dbReference type="PROSITE" id="PS01108">
    <property type="entry name" value="RIBOSOMAL_L24"/>
    <property type="match status" value="1"/>
</dbReference>
<dbReference type="EMBL" id="DVFV01000103">
    <property type="protein sequence ID" value="HIQ91160.1"/>
    <property type="molecule type" value="Genomic_DNA"/>
</dbReference>
<evidence type="ECO:0000256" key="1">
    <source>
        <dbReference type="ARBA" id="ARBA00004072"/>
    </source>
</evidence>
<comment type="subunit">
    <text evidence="3 10">Part of the 50S ribosomal subunit.</text>
</comment>
<evidence type="ECO:0000256" key="9">
    <source>
        <dbReference type="ARBA" id="ARBA00058688"/>
    </source>
</evidence>
<protein>
    <recommendedName>
        <fullName evidence="8 10">Large ribosomal subunit protein uL24</fullName>
    </recommendedName>
</protein>
<evidence type="ECO:0000256" key="2">
    <source>
        <dbReference type="ARBA" id="ARBA00010618"/>
    </source>
</evidence>
<dbReference type="InterPro" id="IPR057264">
    <property type="entry name" value="Ribosomal_uL24_C"/>
</dbReference>
<comment type="caution">
    <text evidence="13">The sequence shown here is derived from an EMBL/GenBank/DDBJ whole genome shotgun (WGS) entry which is preliminary data.</text>
</comment>
<dbReference type="GO" id="GO:0005840">
    <property type="term" value="C:ribosome"/>
    <property type="evidence" value="ECO:0007669"/>
    <property type="project" value="UniProtKB-KW"/>
</dbReference>
<dbReference type="Pfam" id="PF00467">
    <property type="entry name" value="KOW"/>
    <property type="match status" value="1"/>
</dbReference>
<organism evidence="13 14">
    <name type="scientific">Candidatus Coprosoma intestinipullorum</name>
    <dbReference type="NCBI Taxonomy" id="2840752"/>
    <lineage>
        <taxon>Bacteria</taxon>
        <taxon>Bacillati</taxon>
        <taxon>Bacillota</taxon>
        <taxon>Bacillota incertae sedis</taxon>
        <taxon>Candidatus Coprosoma</taxon>
    </lineage>
</organism>
<keyword evidence="4 10" id="KW-0699">rRNA-binding</keyword>
<dbReference type="InterPro" id="IPR014722">
    <property type="entry name" value="Rib_uL2_dom2"/>
</dbReference>
<accession>A0A9D0ZRW5</accession>
<dbReference type="InterPro" id="IPR041988">
    <property type="entry name" value="Ribosomal_uL24_KOW"/>
</dbReference>
<keyword evidence="6 10" id="KW-0689">Ribosomal protein</keyword>
<dbReference type="GO" id="GO:1990904">
    <property type="term" value="C:ribonucleoprotein complex"/>
    <property type="evidence" value="ECO:0007669"/>
    <property type="project" value="UniProtKB-KW"/>
</dbReference>